<feature type="signal peptide" evidence="1">
    <location>
        <begin position="1"/>
        <end position="18"/>
    </location>
</feature>
<dbReference type="Proteomes" id="UP000276407">
    <property type="component" value="Chromosome 1"/>
</dbReference>
<sequence length="227" mass="24073">MKLVHPFVLLLIPVFAHCNTSASWEGAVFHEVCVNECKSSAKSCYSSIPILYLNNATSGSTYGVNADNETIGSNDTFSNAQLKPLPTIQSTSLTANINPAGEYDFFVYSSSLSSSYKVSLTSGNVSCDLFVGPYQGSNATVNPSGGLVSKGFLSSSGITTSVAATEYLYLRCTSASAGEYKITFEDITNGPNSSSSAKTFTTIMLASTVMFCNDTKKSCLQGCELFQ</sequence>
<gene>
    <name evidence="2" type="ORF">EFP84_16725</name>
</gene>
<dbReference type="RefSeq" id="WP_123180091.1">
    <property type="nucleotide sequence ID" value="NZ_CP033614.1"/>
</dbReference>
<feature type="chain" id="PRO_5042251576" evidence="1">
    <location>
        <begin position="19"/>
        <end position="227"/>
    </location>
</feature>
<organism evidence="2 3">
    <name type="scientific">Leptospira kmetyi</name>
    <dbReference type="NCBI Taxonomy" id="408139"/>
    <lineage>
        <taxon>Bacteria</taxon>
        <taxon>Pseudomonadati</taxon>
        <taxon>Spirochaetota</taxon>
        <taxon>Spirochaetia</taxon>
        <taxon>Leptospirales</taxon>
        <taxon>Leptospiraceae</taxon>
        <taxon>Leptospira</taxon>
    </lineage>
</organism>
<evidence type="ECO:0000313" key="2">
    <source>
        <dbReference type="EMBL" id="AYV56983.1"/>
    </source>
</evidence>
<name>A0AAD0UVH0_9LEPT</name>
<evidence type="ECO:0000256" key="1">
    <source>
        <dbReference type="SAM" id="SignalP"/>
    </source>
</evidence>
<keyword evidence="1" id="KW-0732">Signal</keyword>
<reference evidence="2 3" key="1">
    <citation type="submission" date="2018-11" db="EMBL/GenBank/DDBJ databases">
        <title>Complete genome sequence of Leptospira kmetyi isolate LS 001/16 from soil sample associated with a leptospirosis patient in Kelantan.</title>
        <authorList>
            <person name="Muhammad Yusoff F."/>
            <person name="Muhammad Yusoff S."/>
            <person name="Ahmad M.N."/>
            <person name="Yusof N.Y."/>
            <person name="Aziah I."/>
        </authorList>
    </citation>
    <scope>NUCLEOTIDE SEQUENCE [LARGE SCALE GENOMIC DNA]</scope>
    <source>
        <strain evidence="2 3">LS 001/16</strain>
    </source>
</reference>
<protein>
    <submittedName>
        <fullName evidence="2">Uncharacterized protein</fullName>
    </submittedName>
</protein>
<dbReference type="AlphaFoldDB" id="A0AAD0UVH0"/>
<evidence type="ECO:0000313" key="3">
    <source>
        <dbReference type="Proteomes" id="UP000276407"/>
    </source>
</evidence>
<dbReference type="KEGG" id="lkm:EFP84_16725"/>
<accession>A0AAD0UVH0</accession>
<proteinExistence type="predicted"/>
<dbReference type="EMBL" id="CP033614">
    <property type="protein sequence ID" value="AYV56983.1"/>
    <property type="molecule type" value="Genomic_DNA"/>
</dbReference>